<name>A0AAD2JGZ8_9STRA</name>
<keyword evidence="3" id="KW-1185">Reference proteome</keyword>
<evidence type="ECO:0000256" key="1">
    <source>
        <dbReference type="SAM" id="MobiDB-lite"/>
    </source>
</evidence>
<dbReference type="Proteomes" id="UP001295423">
    <property type="component" value="Unassembled WGS sequence"/>
</dbReference>
<evidence type="ECO:0000313" key="3">
    <source>
        <dbReference type="Proteomes" id="UP001295423"/>
    </source>
</evidence>
<proteinExistence type="predicted"/>
<protein>
    <submittedName>
        <fullName evidence="2">Uncharacterized protein</fullName>
    </submittedName>
</protein>
<dbReference type="AlphaFoldDB" id="A0AAD2JGZ8"/>
<gene>
    <name evidence="2" type="ORF">CYCCA115_LOCUS12076</name>
</gene>
<feature type="compositionally biased region" description="Basic and acidic residues" evidence="1">
    <location>
        <begin position="36"/>
        <end position="52"/>
    </location>
</feature>
<evidence type="ECO:0000313" key="2">
    <source>
        <dbReference type="EMBL" id="CAJ1949402.1"/>
    </source>
</evidence>
<sequence>MEGTLSSRRRGSKVVTCFVIAFALSHQAPEVSRMLTAEHKPKSAGRTRDHPSSRSSNVDVTIQTDTTHMKESTNPVLELWNEYKEQHSHRSLSHEWWELRENGNLENKSNIDLNGRKFSVGFYSCPLQAGNRLHHFFNSLIWSIVTNRTILYRYFDQKACFWTSLSEGGGDLTKCRVANQEKDCNKILKRNDWIPSFDEWKTKLHVKNMTSFSFWSTVDKRPKHRLWSNESEKYAGIVDVRDDLMVNYAPMLGQDAAILQYAQKRKYLLSTQKAQNRAKQLLSLGEDYLYGMLFEHCFQFRTSILQEEKSPLSPTNDTDGVATAVVNHESLNAPIMIAVHSRHSKTSDDGSKIKRETKCLDQLLKTMKTSNDSKSECVVVLLSDRPKTLTLLQEYLAQNYSQCTSLIAKHEEGESWRPEHGPFAGVGFYQDLALVKNTIQSLPESPRSQVGFIGSHHRSSSQLVREILVYQQLSRNTEYEPTVDEIAPIATCYL</sequence>
<accession>A0AAD2JGZ8</accession>
<organism evidence="2 3">
    <name type="scientific">Cylindrotheca closterium</name>
    <dbReference type="NCBI Taxonomy" id="2856"/>
    <lineage>
        <taxon>Eukaryota</taxon>
        <taxon>Sar</taxon>
        <taxon>Stramenopiles</taxon>
        <taxon>Ochrophyta</taxon>
        <taxon>Bacillariophyta</taxon>
        <taxon>Bacillariophyceae</taxon>
        <taxon>Bacillariophycidae</taxon>
        <taxon>Bacillariales</taxon>
        <taxon>Bacillariaceae</taxon>
        <taxon>Cylindrotheca</taxon>
    </lineage>
</organism>
<comment type="caution">
    <text evidence="2">The sequence shown here is derived from an EMBL/GenBank/DDBJ whole genome shotgun (WGS) entry which is preliminary data.</text>
</comment>
<feature type="region of interest" description="Disordered" evidence="1">
    <location>
        <begin position="36"/>
        <end position="58"/>
    </location>
</feature>
<reference evidence="2" key="1">
    <citation type="submission" date="2023-08" db="EMBL/GenBank/DDBJ databases">
        <authorList>
            <person name="Audoor S."/>
            <person name="Bilcke G."/>
        </authorList>
    </citation>
    <scope>NUCLEOTIDE SEQUENCE</scope>
</reference>
<dbReference type="EMBL" id="CAKOGP040001758">
    <property type="protein sequence ID" value="CAJ1949402.1"/>
    <property type="molecule type" value="Genomic_DNA"/>
</dbReference>